<evidence type="ECO:0000313" key="2">
    <source>
        <dbReference type="Proteomes" id="UP000824249"/>
    </source>
</evidence>
<dbReference type="AlphaFoldDB" id="A0A9D1VUS0"/>
<accession>A0A9D1VUS0</accession>
<protein>
    <submittedName>
        <fullName evidence="1">Uncharacterized protein</fullName>
    </submittedName>
</protein>
<organism evidence="1 2">
    <name type="scientific">Candidatus Borkfalkia faecigallinarum</name>
    <dbReference type="NCBI Taxonomy" id="2838509"/>
    <lineage>
        <taxon>Bacteria</taxon>
        <taxon>Bacillati</taxon>
        <taxon>Bacillota</taxon>
        <taxon>Clostridia</taxon>
        <taxon>Christensenellales</taxon>
        <taxon>Christensenellaceae</taxon>
        <taxon>Candidatus Borkfalkia</taxon>
    </lineage>
</organism>
<reference evidence="1" key="1">
    <citation type="journal article" date="2021" name="PeerJ">
        <title>Extensive microbial diversity within the chicken gut microbiome revealed by metagenomics and culture.</title>
        <authorList>
            <person name="Gilroy R."/>
            <person name="Ravi A."/>
            <person name="Getino M."/>
            <person name="Pursley I."/>
            <person name="Horton D.L."/>
            <person name="Alikhan N.F."/>
            <person name="Baker D."/>
            <person name="Gharbi K."/>
            <person name="Hall N."/>
            <person name="Watson M."/>
            <person name="Adriaenssens E.M."/>
            <person name="Foster-Nyarko E."/>
            <person name="Jarju S."/>
            <person name="Secka A."/>
            <person name="Antonio M."/>
            <person name="Oren A."/>
            <person name="Chaudhuri R.R."/>
            <person name="La Ragione R."/>
            <person name="Hildebrand F."/>
            <person name="Pallen M.J."/>
        </authorList>
    </citation>
    <scope>NUCLEOTIDE SEQUENCE</scope>
    <source>
        <strain evidence="1">26628</strain>
    </source>
</reference>
<sequence>MHEEYERIAGRAALCAKERGIELKEPNPLKRAMLWGSVKMNALRDGSRAHLAQMLTQGTVMGITALTRSIRESEDADTEIRALAGELLAAEQGYEQALRRYL</sequence>
<proteinExistence type="predicted"/>
<reference evidence="1" key="2">
    <citation type="submission" date="2021-04" db="EMBL/GenBank/DDBJ databases">
        <authorList>
            <person name="Gilroy R."/>
        </authorList>
    </citation>
    <scope>NUCLEOTIDE SEQUENCE</scope>
    <source>
        <strain evidence="1">26628</strain>
    </source>
</reference>
<name>A0A9D1VUS0_9FIRM</name>
<dbReference type="EMBL" id="DXFD01000102">
    <property type="protein sequence ID" value="HIX47390.1"/>
    <property type="molecule type" value="Genomic_DNA"/>
</dbReference>
<evidence type="ECO:0000313" key="1">
    <source>
        <dbReference type="EMBL" id="HIX47390.1"/>
    </source>
</evidence>
<dbReference type="Proteomes" id="UP000824249">
    <property type="component" value="Unassembled WGS sequence"/>
</dbReference>
<comment type="caution">
    <text evidence="1">The sequence shown here is derived from an EMBL/GenBank/DDBJ whole genome shotgun (WGS) entry which is preliminary data.</text>
</comment>
<gene>
    <name evidence="1" type="ORF">H9737_06855</name>
</gene>